<protein>
    <submittedName>
        <fullName evidence="1">Uncharacterized protein</fullName>
    </submittedName>
</protein>
<organism evidence="1 2">
    <name type="scientific">Neomoorella stamsii</name>
    <dbReference type="NCBI Taxonomy" id="1266720"/>
    <lineage>
        <taxon>Bacteria</taxon>
        <taxon>Bacillati</taxon>
        <taxon>Bacillota</taxon>
        <taxon>Clostridia</taxon>
        <taxon>Neomoorellales</taxon>
        <taxon>Neomoorellaceae</taxon>
        <taxon>Neomoorella</taxon>
    </lineage>
</organism>
<dbReference type="AlphaFoldDB" id="A0A9X7P689"/>
<dbReference type="EMBL" id="PVXL01000044">
    <property type="protein sequence ID" value="PRR72753.1"/>
    <property type="molecule type" value="Genomic_DNA"/>
</dbReference>
<accession>A0A9X7P689</accession>
<evidence type="ECO:0000313" key="1">
    <source>
        <dbReference type="EMBL" id="PRR72753.1"/>
    </source>
</evidence>
<gene>
    <name evidence="1" type="ORF">MOST_16470</name>
</gene>
<sequence length="45" mass="5113">MIAETPKRACRFCLKPVFHGFLPGQDVVKETGLAQFFHLHFPINA</sequence>
<dbReference type="Proteomes" id="UP000239430">
    <property type="component" value="Unassembled WGS sequence"/>
</dbReference>
<name>A0A9X7P689_9FIRM</name>
<evidence type="ECO:0000313" key="2">
    <source>
        <dbReference type="Proteomes" id="UP000239430"/>
    </source>
</evidence>
<comment type="caution">
    <text evidence="1">The sequence shown here is derived from an EMBL/GenBank/DDBJ whole genome shotgun (WGS) entry which is preliminary data.</text>
</comment>
<keyword evidence="2" id="KW-1185">Reference proteome</keyword>
<proteinExistence type="predicted"/>
<reference evidence="1 2" key="1">
    <citation type="submission" date="2018-03" db="EMBL/GenBank/DDBJ databases">
        <title>Genome sequence of Moorella stamsii DSM 26217.</title>
        <authorList>
            <person name="Poehlein A."/>
            <person name="Daniel R."/>
        </authorList>
    </citation>
    <scope>NUCLEOTIDE SEQUENCE [LARGE SCALE GENOMIC DNA]</scope>
    <source>
        <strain evidence="2">DSM 26217</strain>
    </source>
</reference>